<accession>A0A699HHP0</accession>
<dbReference type="GO" id="GO:0016787">
    <property type="term" value="F:hydrolase activity"/>
    <property type="evidence" value="ECO:0007669"/>
    <property type="project" value="UniProtKB-KW"/>
</dbReference>
<keyword evidence="1" id="KW-0479">Metal-binding</keyword>
<keyword evidence="3" id="KW-0812">Transmembrane</keyword>
<feature type="domain" description="Reverse transcriptase Ty1/copia-type" evidence="4">
    <location>
        <begin position="506"/>
        <end position="588"/>
    </location>
</feature>
<protein>
    <submittedName>
        <fullName evidence="6">Ribonuclease H-like domain-containing protein</fullName>
    </submittedName>
</protein>
<evidence type="ECO:0000256" key="2">
    <source>
        <dbReference type="ARBA" id="ARBA00022801"/>
    </source>
</evidence>
<feature type="domain" description="GAG-pre-integrase" evidence="5">
    <location>
        <begin position="240"/>
        <end position="307"/>
    </location>
</feature>
<keyword evidence="3" id="KW-0472">Membrane</keyword>
<dbReference type="InterPro" id="IPR043502">
    <property type="entry name" value="DNA/RNA_pol_sf"/>
</dbReference>
<evidence type="ECO:0000256" key="3">
    <source>
        <dbReference type="SAM" id="Phobius"/>
    </source>
</evidence>
<reference evidence="6" key="1">
    <citation type="journal article" date="2019" name="Sci. Rep.">
        <title>Draft genome of Tanacetum cinerariifolium, the natural source of mosquito coil.</title>
        <authorList>
            <person name="Yamashiro T."/>
            <person name="Shiraishi A."/>
            <person name="Satake H."/>
            <person name="Nakayama K."/>
        </authorList>
    </citation>
    <scope>NUCLEOTIDE SEQUENCE</scope>
</reference>
<dbReference type="GO" id="GO:0046872">
    <property type="term" value="F:metal ion binding"/>
    <property type="evidence" value="ECO:0007669"/>
    <property type="project" value="UniProtKB-KW"/>
</dbReference>
<dbReference type="PANTHER" id="PTHR42648:SF31">
    <property type="entry name" value="RNA-DIRECTED DNA POLYMERASE"/>
    <property type="match status" value="1"/>
</dbReference>
<dbReference type="EMBL" id="BKCJ010158236">
    <property type="protein sequence ID" value="GEY18498.1"/>
    <property type="molecule type" value="Genomic_DNA"/>
</dbReference>
<dbReference type="Pfam" id="PF07727">
    <property type="entry name" value="RVT_2"/>
    <property type="match status" value="1"/>
</dbReference>
<gene>
    <name evidence="6" type="ORF">Tci_390472</name>
</gene>
<evidence type="ECO:0000256" key="1">
    <source>
        <dbReference type="ARBA" id="ARBA00022723"/>
    </source>
</evidence>
<dbReference type="Pfam" id="PF13976">
    <property type="entry name" value="gag_pre-integrs"/>
    <property type="match status" value="1"/>
</dbReference>
<dbReference type="InterPro" id="IPR012337">
    <property type="entry name" value="RNaseH-like_sf"/>
</dbReference>
<evidence type="ECO:0000313" key="6">
    <source>
        <dbReference type="EMBL" id="GEY18498.1"/>
    </source>
</evidence>
<feature type="transmembrane region" description="Helical" evidence="3">
    <location>
        <begin position="184"/>
        <end position="203"/>
    </location>
</feature>
<dbReference type="InterPro" id="IPR025724">
    <property type="entry name" value="GAG-pre-integrase_dom"/>
</dbReference>
<dbReference type="SUPFAM" id="SSF56672">
    <property type="entry name" value="DNA/RNA polymerases"/>
    <property type="match status" value="1"/>
</dbReference>
<organism evidence="6">
    <name type="scientific">Tanacetum cinerariifolium</name>
    <name type="common">Dalmatian daisy</name>
    <name type="synonym">Chrysanthemum cinerariifolium</name>
    <dbReference type="NCBI Taxonomy" id="118510"/>
    <lineage>
        <taxon>Eukaryota</taxon>
        <taxon>Viridiplantae</taxon>
        <taxon>Streptophyta</taxon>
        <taxon>Embryophyta</taxon>
        <taxon>Tracheophyta</taxon>
        <taxon>Spermatophyta</taxon>
        <taxon>Magnoliopsida</taxon>
        <taxon>eudicotyledons</taxon>
        <taxon>Gunneridae</taxon>
        <taxon>Pentapetalae</taxon>
        <taxon>asterids</taxon>
        <taxon>campanulids</taxon>
        <taxon>Asterales</taxon>
        <taxon>Asteraceae</taxon>
        <taxon>Asteroideae</taxon>
        <taxon>Anthemideae</taxon>
        <taxon>Anthemidinae</taxon>
        <taxon>Tanacetum</taxon>
    </lineage>
</organism>
<dbReference type="SUPFAM" id="SSF53098">
    <property type="entry name" value="Ribonuclease H-like"/>
    <property type="match status" value="1"/>
</dbReference>
<dbReference type="Gene3D" id="3.30.420.10">
    <property type="entry name" value="Ribonuclease H-like superfamily/Ribonuclease H"/>
    <property type="match status" value="2"/>
</dbReference>
<dbReference type="CDD" id="cd09272">
    <property type="entry name" value="RNase_HI_RT_Ty1"/>
    <property type="match status" value="1"/>
</dbReference>
<dbReference type="InterPro" id="IPR013103">
    <property type="entry name" value="RVT_2"/>
</dbReference>
<dbReference type="AlphaFoldDB" id="A0A699HHP0"/>
<name>A0A699HHP0_TANCI</name>
<comment type="caution">
    <text evidence="6">The sequence shown here is derived from an EMBL/GenBank/DDBJ whole genome shotgun (WGS) entry which is preliminary data.</text>
</comment>
<dbReference type="InterPro" id="IPR039537">
    <property type="entry name" value="Retrotran_Ty1/copia-like"/>
</dbReference>
<proteinExistence type="predicted"/>
<evidence type="ECO:0000259" key="4">
    <source>
        <dbReference type="Pfam" id="PF07727"/>
    </source>
</evidence>
<dbReference type="GO" id="GO:0003676">
    <property type="term" value="F:nucleic acid binding"/>
    <property type="evidence" value="ECO:0007669"/>
    <property type="project" value="InterPro"/>
</dbReference>
<keyword evidence="2" id="KW-0378">Hydrolase</keyword>
<keyword evidence="3" id="KW-1133">Transmembrane helix</keyword>
<evidence type="ECO:0000259" key="5">
    <source>
        <dbReference type="Pfam" id="PF13976"/>
    </source>
</evidence>
<dbReference type="PANTHER" id="PTHR42648">
    <property type="entry name" value="TRANSPOSASE, PUTATIVE-RELATED"/>
    <property type="match status" value="1"/>
</dbReference>
<dbReference type="InterPro" id="IPR036397">
    <property type="entry name" value="RNaseH_sf"/>
</dbReference>
<sequence length="721" mass="81810">MFVMVMNTSLILQELLGIAPSKIPFEATLLLSHIGTSYARDGMFKIDLRELEAVVPLTKIAKKWCHVSKNPNGNRNPTASHFLRTSNNNGKQSFNANVDVKCDKHSLVSPSSPFGFTPEQMKKFLNSINDNEAGNFHAKWQHLTVSTIGMINVVDVTSLSNIVGHPNGTLATISHIGNLKLIDIVILFYVLVVPGYCVSLLSVNKIIKNSKMFVGFDEENCYIQDLTRKKILETSSELRGLYLFDMHHKSSTYVGESNMIMSFNVSKILWHNRLGHPADQVLATLHNDLKISKSFSVPVCEVYHRAKKTREPFPFSVYKSKNLGDLVHLDLWGPYRVTSREGYKYFLTIVDDFSRNVWVYLIKTKDEVFDVFVSFINLINNQFKIKIKMPNGIADRKHRHLLNVARSLMFQGGIPLRFWPDCVLTTVYLVNRLPSSVLNGRCPYELVYKKKPSLSLLRSNLCFATNLNKSVEPTSYYEALKDNNWVEAMNNEIEALNRNNTWFICDLPAGFDNDNGTKVCKLNMSLYGLKQAPRQRNAKLTTALVEHGFVQSKFDYSLYVKHDGLVFVALLVYVDDIVIIENDEAALRVLRYLKQSHGLWLQFDKTSDLKLKAYSDADWAKCTKTRKSVTEYCVVLGQSLVSWKSKKQSTISRSSAEAEYRSLASTTCEVICLGNFLHSLGLKVQHSLFCRSLGMKDMFAVVSGDKDAKEKRSERTVTSNQ</sequence>